<comment type="similarity">
    <text evidence="8 9">Belongs to the CemA family.</text>
</comment>
<feature type="transmembrane region" description="Helical" evidence="9">
    <location>
        <begin position="221"/>
        <end position="239"/>
    </location>
</feature>
<dbReference type="EMBL" id="KU167097">
    <property type="protein sequence ID" value="AMP43284.1"/>
    <property type="molecule type" value="Genomic_DNA"/>
</dbReference>
<evidence type="ECO:0000256" key="1">
    <source>
        <dbReference type="ARBA" id="ARBA00004141"/>
    </source>
</evidence>
<evidence type="ECO:0000256" key="5">
    <source>
        <dbReference type="ARBA" id="ARBA00022989"/>
    </source>
</evidence>
<evidence type="ECO:0000256" key="4">
    <source>
        <dbReference type="ARBA" id="ARBA00022781"/>
    </source>
</evidence>
<comment type="function">
    <text evidence="9">Contributes to K(+)/H(+) antiport activity by supporting proton efflux to control proton extrusion and homeostasis in chloroplasts in a light-dependent manner to modulate photosynthesis. Prevents excessive induction of non-photochemical quenching (NPQ) under continuous-light conditions. Indirectly promotes efficient inorganic carbon uptake into chloroplasts.</text>
</comment>
<keyword evidence="9" id="KW-1001">Plastid inner membrane</keyword>
<keyword evidence="6 9" id="KW-0406">Ion transport</keyword>
<keyword evidence="4 9" id="KW-0375">Hydrogen ion transport</keyword>
<keyword evidence="10" id="KW-0934">Plastid</keyword>
<feature type="transmembrane region" description="Helical" evidence="9">
    <location>
        <begin position="259"/>
        <end position="278"/>
    </location>
</feature>
<organism evidence="10">
    <name type="scientific">Tetraselmis sp. CCMP 881</name>
    <dbReference type="NCBI Taxonomy" id="1812852"/>
    <lineage>
        <taxon>Eukaryota</taxon>
        <taxon>Viridiplantae</taxon>
        <taxon>Chlorophyta</taxon>
        <taxon>core chlorophytes</taxon>
        <taxon>Chlorodendrophyceae</taxon>
        <taxon>Chlorodendrales</taxon>
        <taxon>Chlorodendraceae</taxon>
        <taxon>Tetraselmis</taxon>
    </lineage>
</organism>
<dbReference type="PANTHER" id="PTHR33650:SF2">
    <property type="entry name" value="CHLOROPLAST ENVELOPE MEMBRANE PROTEIN"/>
    <property type="match status" value="1"/>
</dbReference>
<keyword evidence="7 9" id="KW-0472">Membrane</keyword>
<evidence type="ECO:0000256" key="7">
    <source>
        <dbReference type="ARBA" id="ARBA00023136"/>
    </source>
</evidence>
<evidence type="ECO:0000256" key="3">
    <source>
        <dbReference type="ARBA" id="ARBA00022692"/>
    </source>
</evidence>
<evidence type="ECO:0000256" key="8">
    <source>
        <dbReference type="ARBA" id="ARBA00043980"/>
    </source>
</evidence>
<dbReference type="GO" id="GO:0015078">
    <property type="term" value="F:proton transmembrane transporter activity"/>
    <property type="evidence" value="ECO:0007669"/>
    <property type="project" value="UniProtKB-UniRule"/>
</dbReference>
<keyword evidence="10" id="KW-0150">Chloroplast</keyword>
<protein>
    <recommendedName>
        <fullName evidence="9">Potassium/proton antiporter CemA</fullName>
    </recommendedName>
    <alternativeName>
        <fullName evidence="9">Chloroplast envelope membrane protein A</fullName>
        <shortName evidence="9">CemA</shortName>
    </alternativeName>
</protein>
<reference evidence="10" key="1">
    <citation type="journal article" date="2016" name="PLoS ONE">
        <title>Distinctive Architecture of the Chloroplast Genome in the Chlorodendrophycean Green Algae Scherffelia dubia and Tetraselmis sp. CCMP 881.</title>
        <authorList>
            <person name="Turmel M."/>
            <person name="de Cambiaire J.C."/>
            <person name="Otis C."/>
            <person name="Lemieux C."/>
        </authorList>
    </citation>
    <scope>NUCLEOTIDE SEQUENCE</scope>
</reference>
<evidence type="ECO:0000256" key="2">
    <source>
        <dbReference type="ARBA" id="ARBA00022448"/>
    </source>
</evidence>
<feature type="transmembrane region" description="Helical" evidence="9">
    <location>
        <begin position="53"/>
        <end position="73"/>
    </location>
</feature>
<keyword evidence="5 9" id="KW-1133">Transmembrane helix</keyword>
<dbReference type="AlphaFoldDB" id="A0A142BXZ2"/>
<keyword evidence="9" id="KW-0630">Potassium</keyword>
<keyword evidence="9" id="KW-0050">Antiport</keyword>
<comment type="subcellular location">
    <subcellularLocation>
        <location evidence="1">Membrane</location>
        <topology evidence="1">Multi-pass membrane protein</topology>
    </subcellularLocation>
    <subcellularLocation>
        <location evidence="9">Plastid</location>
        <location evidence="9">Chloroplast inner membrane</location>
        <topology evidence="9">Multi-pass membrane protein</topology>
    </subcellularLocation>
</comment>
<dbReference type="GO" id="GO:0009706">
    <property type="term" value="C:chloroplast inner membrane"/>
    <property type="evidence" value="ECO:0007669"/>
    <property type="project" value="UniProtKB-SubCell"/>
</dbReference>
<geneLocation type="chloroplast" evidence="10"/>
<evidence type="ECO:0000313" key="10">
    <source>
        <dbReference type="EMBL" id="AMP43284.1"/>
    </source>
</evidence>
<name>A0A142BXZ2_9CHLO</name>
<comment type="catalytic activity">
    <reaction evidence="9">
        <text>K(+)(in) + H(+)(out) = K(+)(out) + H(+)(in)</text>
        <dbReference type="Rhea" id="RHEA:29467"/>
        <dbReference type="ChEBI" id="CHEBI:15378"/>
        <dbReference type="ChEBI" id="CHEBI:29103"/>
    </reaction>
</comment>
<evidence type="ECO:0000256" key="6">
    <source>
        <dbReference type="ARBA" id="ARBA00023065"/>
    </source>
</evidence>
<dbReference type="GO" id="GO:0015297">
    <property type="term" value="F:antiporter activity"/>
    <property type="evidence" value="ECO:0007669"/>
    <property type="project" value="UniProtKB-KW"/>
</dbReference>
<dbReference type="InterPro" id="IPR004282">
    <property type="entry name" value="CemA"/>
</dbReference>
<keyword evidence="2 9" id="KW-0813">Transport</keyword>
<dbReference type="PANTHER" id="PTHR33650">
    <property type="entry name" value="CHLOROPLAST ENVELOPE MEMBRANE PROTEIN-RELATED"/>
    <property type="match status" value="1"/>
</dbReference>
<dbReference type="GO" id="GO:0006813">
    <property type="term" value="P:potassium ion transport"/>
    <property type="evidence" value="ECO:0007669"/>
    <property type="project" value="UniProtKB-UniRule"/>
</dbReference>
<accession>A0A142BXZ2</accession>
<keyword evidence="3 9" id="KW-0812">Transmembrane</keyword>
<dbReference type="HAMAP" id="MF_01308">
    <property type="entry name" value="CemA_PxcA"/>
    <property type="match status" value="1"/>
</dbReference>
<keyword evidence="9" id="KW-0633">Potassium transport</keyword>
<dbReference type="Pfam" id="PF03040">
    <property type="entry name" value="CemA"/>
    <property type="match status" value="1"/>
</dbReference>
<proteinExistence type="inferred from homology"/>
<gene>
    <name evidence="9 10" type="primary">cemA</name>
</gene>
<sequence length="298" mass="34931">MKKDSTSGQASTVEKMGLIPRSIIRTFDRFRRQLWPGIENLVIQEFRISRYQLLVSLKALCLLILFPIFFNYATKEFIFHPAIEYFWNTKQTNIFLNVSQEKKALHQLENYEEKLYFESLVLPPLIDNNLDEDLTRDSVILNRETDKLTRPFLKEKLQEKYFELASEYNSESIEALANLATDISTAISFWFLAIAMKPQLIILKSFLTEFLYSFGDTTKSFLLLFITDLFVGFHSPHGWEVFLESVMDRFGIAENEDFIFLFVATVPVLLDTLIKYWIFRYLNKVSPSTVATYHSLIE</sequence>
<evidence type="ECO:0000256" key="9">
    <source>
        <dbReference type="HAMAP-Rule" id="MF_01308"/>
    </source>
</evidence>